<dbReference type="RefSeq" id="WP_068405978.1">
    <property type="nucleotide sequence ID" value="NZ_CP014504.1"/>
</dbReference>
<dbReference type="KEGG" id="pcm:AY601_4754"/>
<evidence type="ECO:0000259" key="1">
    <source>
        <dbReference type="Pfam" id="PF19408"/>
    </source>
</evidence>
<dbReference type="InterPro" id="IPR045829">
    <property type="entry name" value="PKD_6"/>
</dbReference>
<name>A0A127VJY2_9SPHI</name>
<proteinExistence type="predicted"/>
<dbReference type="PATRIC" id="fig|188932.3.peg.4930"/>
<evidence type="ECO:0000313" key="3">
    <source>
        <dbReference type="Proteomes" id="UP000071561"/>
    </source>
</evidence>
<dbReference type="Pfam" id="PF19408">
    <property type="entry name" value="PKD_6"/>
    <property type="match status" value="1"/>
</dbReference>
<protein>
    <recommendedName>
        <fullName evidence="1">PKD-like domain-containing protein</fullName>
    </recommendedName>
</protein>
<dbReference type="Proteomes" id="UP000071561">
    <property type="component" value="Chromosome"/>
</dbReference>
<keyword evidence="3" id="KW-1185">Reference proteome</keyword>
<sequence length="147" mass="15466">MKKYLSLSFLALILLYYTTEATAGKLPAEPSKTNSLTKDSVISPVSSSFADLFFALTISGPSGIVYGGGSNYTYSVSGQAGTGYTWTIGNLGTIVSGQGTSSIVVQYQQISENTFPFYITITAVNNNTGEKGTLIQKLSGCNSCPVD</sequence>
<accession>A0A127VJY2</accession>
<evidence type="ECO:0000313" key="2">
    <source>
        <dbReference type="EMBL" id="AMQ01582.1"/>
    </source>
</evidence>
<organism evidence="2 3">
    <name type="scientific">Pedobacter cryoconitis</name>
    <dbReference type="NCBI Taxonomy" id="188932"/>
    <lineage>
        <taxon>Bacteria</taxon>
        <taxon>Pseudomonadati</taxon>
        <taxon>Bacteroidota</taxon>
        <taxon>Sphingobacteriia</taxon>
        <taxon>Sphingobacteriales</taxon>
        <taxon>Sphingobacteriaceae</taxon>
        <taxon>Pedobacter</taxon>
    </lineage>
</organism>
<dbReference type="AlphaFoldDB" id="A0A127VJY2"/>
<dbReference type="OrthoDB" id="643861at2"/>
<reference evidence="2 3" key="1">
    <citation type="submission" date="2016-03" db="EMBL/GenBank/DDBJ databases">
        <title>Complete genome sequence of Pedobacter cryoconitis PAMC 27485.</title>
        <authorList>
            <person name="Lee J."/>
            <person name="Kim O.-S."/>
        </authorList>
    </citation>
    <scope>NUCLEOTIDE SEQUENCE [LARGE SCALE GENOMIC DNA]</scope>
    <source>
        <strain evidence="2 3">PAMC 27485</strain>
    </source>
</reference>
<gene>
    <name evidence="2" type="ORF">AY601_4754</name>
</gene>
<feature type="domain" description="PKD-like" evidence="1">
    <location>
        <begin position="57"/>
        <end position="128"/>
    </location>
</feature>
<dbReference type="EMBL" id="CP014504">
    <property type="protein sequence ID" value="AMQ01582.1"/>
    <property type="molecule type" value="Genomic_DNA"/>
</dbReference>